<feature type="domain" description="GIY-YIG" evidence="2">
    <location>
        <begin position="4"/>
        <end position="80"/>
    </location>
</feature>
<dbReference type="PROSITE" id="PS50164">
    <property type="entry name" value="GIY_YIG"/>
    <property type="match status" value="1"/>
</dbReference>
<evidence type="ECO:0000256" key="1">
    <source>
        <dbReference type="ARBA" id="ARBA00007435"/>
    </source>
</evidence>
<dbReference type="InterPro" id="IPR050190">
    <property type="entry name" value="UPF0213_domain"/>
</dbReference>
<dbReference type="RefSeq" id="WP_111276046.1">
    <property type="nucleotide sequence ID" value="NZ_QFYS01000004.1"/>
</dbReference>
<dbReference type="CDD" id="cd10448">
    <property type="entry name" value="GIY-YIG_unchar_3"/>
    <property type="match status" value="1"/>
</dbReference>
<dbReference type="Proteomes" id="UP000249524">
    <property type="component" value="Unassembled WGS sequence"/>
</dbReference>
<gene>
    <name evidence="3" type="ORF">DJ019_10820</name>
</gene>
<dbReference type="Pfam" id="PF01541">
    <property type="entry name" value="GIY-YIG"/>
    <property type="match status" value="1"/>
</dbReference>
<evidence type="ECO:0000313" key="4">
    <source>
        <dbReference type="Proteomes" id="UP000249524"/>
    </source>
</evidence>
<accession>A0A328BD66</accession>
<comment type="caution">
    <text evidence="3">The sequence shown here is derived from an EMBL/GenBank/DDBJ whole genome shotgun (WGS) entry which is preliminary data.</text>
</comment>
<dbReference type="PANTHER" id="PTHR34477:SF5">
    <property type="entry name" value="BSL5627 PROTEIN"/>
    <property type="match status" value="1"/>
</dbReference>
<sequence length="108" mass="12807">MRDRTYWVYILASDKLGTLYVGVTNSLERRIAEHRAGEAEGFTRRHGGRRLVWSRGFGEVTQAIRFEKQLKRWRRDWKIRLIEADNPHWADLYLEMMALPPLHPDLAS</sequence>
<dbReference type="PANTHER" id="PTHR34477">
    <property type="entry name" value="UPF0213 PROTEIN YHBQ"/>
    <property type="match status" value="1"/>
</dbReference>
<dbReference type="SMART" id="SM00465">
    <property type="entry name" value="GIYc"/>
    <property type="match status" value="1"/>
</dbReference>
<organism evidence="3 4">
    <name type="scientific">Phenylobacterium kunshanense</name>
    <dbReference type="NCBI Taxonomy" id="1445034"/>
    <lineage>
        <taxon>Bacteria</taxon>
        <taxon>Pseudomonadati</taxon>
        <taxon>Pseudomonadota</taxon>
        <taxon>Alphaproteobacteria</taxon>
        <taxon>Caulobacterales</taxon>
        <taxon>Caulobacteraceae</taxon>
        <taxon>Phenylobacterium</taxon>
    </lineage>
</organism>
<proteinExistence type="inferred from homology"/>
<dbReference type="Gene3D" id="3.40.1440.10">
    <property type="entry name" value="GIY-YIG endonuclease"/>
    <property type="match status" value="1"/>
</dbReference>
<dbReference type="InterPro" id="IPR000305">
    <property type="entry name" value="GIY-YIG_endonuc"/>
</dbReference>
<name>A0A328BD66_9CAUL</name>
<protein>
    <submittedName>
        <fullName evidence="3">GIY-YIG nuclease family protein</fullName>
    </submittedName>
</protein>
<keyword evidence="4" id="KW-1185">Reference proteome</keyword>
<evidence type="ECO:0000313" key="3">
    <source>
        <dbReference type="EMBL" id="RAK65450.1"/>
    </source>
</evidence>
<comment type="similarity">
    <text evidence="1">Belongs to the UPF0213 family.</text>
</comment>
<dbReference type="SUPFAM" id="SSF82771">
    <property type="entry name" value="GIY-YIG endonuclease"/>
    <property type="match status" value="1"/>
</dbReference>
<dbReference type="InterPro" id="IPR035901">
    <property type="entry name" value="GIY-YIG_endonuc_sf"/>
</dbReference>
<dbReference type="EMBL" id="QFYS01000004">
    <property type="protein sequence ID" value="RAK65450.1"/>
    <property type="molecule type" value="Genomic_DNA"/>
</dbReference>
<reference evidence="3 4" key="1">
    <citation type="submission" date="2018-05" db="EMBL/GenBank/DDBJ databases">
        <authorList>
            <person name="Lanie J.A."/>
            <person name="Ng W.-L."/>
            <person name="Kazmierczak K.M."/>
            <person name="Andrzejewski T.M."/>
            <person name="Davidsen T.M."/>
            <person name="Wayne K.J."/>
            <person name="Tettelin H."/>
            <person name="Glass J.I."/>
            <person name="Rusch D."/>
            <person name="Podicherti R."/>
            <person name="Tsui H.-C.T."/>
            <person name="Winkler M.E."/>
        </authorList>
    </citation>
    <scope>NUCLEOTIDE SEQUENCE [LARGE SCALE GENOMIC DNA]</scope>
    <source>
        <strain evidence="3 4">BUT-10</strain>
    </source>
</reference>
<evidence type="ECO:0000259" key="2">
    <source>
        <dbReference type="PROSITE" id="PS50164"/>
    </source>
</evidence>
<dbReference type="OrthoDB" id="287318at2"/>
<dbReference type="AlphaFoldDB" id="A0A328BD66"/>